<evidence type="ECO:0000313" key="4">
    <source>
        <dbReference type="Proteomes" id="UP000019109"/>
    </source>
</evidence>
<dbReference type="Gene3D" id="3.20.20.140">
    <property type="entry name" value="Metal-dependent hydrolases"/>
    <property type="match status" value="1"/>
</dbReference>
<dbReference type="STRING" id="1294263.JCM21531_4520"/>
<evidence type="ECO:0000256" key="1">
    <source>
        <dbReference type="SAM" id="Phobius"/>
    </source>
</evidence>
<feature type="domain" description="Polymerase/histidinol phosphatase N-terminal" evidence="2">
    <location>
        <begin position="7"/>
        <end position="84"/>
    </location>
</feature>
<dbReference type="PANTHER" id="PTHR36928:SF1">
    <property type="entry name" value="PHOSPHATASE YCDX-RELATED"/>
    <property type="match status" value="1"/>
</dbReference>
<dbReference type="PANTHER" id="PTHR36928">
    <property type="entry name" value="PHOSPHATASE YCDX-RELATED"/>
    <property type="match status" value="1"/>
</dbReference>
<reference evidence="3" key="1">
    <citation type="journal article" date="2014" name="Genome Announc.">
        <title>Draft Genome Sequence of Clostridium straminisolvens Strain JCM 21531T, Isolated from a Cellulose-Degrading Bacterial Community.</title>
        <authorList>
            <person name="Yuki M."/>
            <person name="Oshima K."/>
            <person name="Suda W."/>
            <person name="Sakamoto M."/>
            <person name="Kitamura K."/>
            <person name="Iida T."/>
            <person name="Hattori M."/>
            <person name="Ohkuma M."/>
        </authorList>
    </citation>
    <scope>NUCLEOTIDE SEQUENCE [LARGE SCALE GENOMIC DNA]</scope>
    <source>
        <strain evidence="3">JCM 21531</strain>
    </source>
</reference>
<dbReference type="GO" id="GO:0042578">
    <property type="term" value="F:phosphoric ester hydrolase activity"/>
    <property type="evidence" value="ECO:0007669"/>
    <property type="project" value="TreeGrafter"/>
</dbReference>
<keyword evidence="1" id="KW-0812">Transmembrane</keyword>
<keyword evidence="4" id="KW-1185">Reference proteome</keyword>
<accession>W4VBU2</accession>
<dbReference type="Pfam" id="PF02811">
    <property type="entry name" value="PHP"/>
    <property type="match status" value="1"/>
</dbReference>
<dbReference type="GO" id="GO:0008270">
    <property type="term" value="F:zinc ion binding"/>
    <property type="evidence" value="ECO:0007669"/>
    <property type="project" value="TreeGrafter"/>
</dbReference>
<keyword evidence="1" id="KW-1133">Transmembrane helix</keyword>
<dbReference type="InterPro" id="IPR004013">
    <property type="entry name" value="PHP_dom"/>
</dbReference>
<dbReference type="Proteomes" id="UP000019109">
    <property type="component" value="Unassembled WGS sequence"/>
</dbReference>
<keyword evidence="1" id="KW-0472">Membrane</keyword>
<gene>
    <name evidence="3" type="ORF">JCM21531_4520</name>
</gene>
<proteinExistence type="predicted"/>
<evidence type="ECO:0000313" key="3">
    <source>
        <dbReference type="EMBL" id="GAE90870.1"/>
    </source>
</evidence>
<organism evidence="3 4">
    <name type="scientific">Acetivibrio straminisolvens JCM 21531</name>
    <dbReference type="NCBI Taxonomy" id="1294263"/>
    <lineage>
        <taxon>Bacteria</taxon>
        <taxon>Bacillati</taxon>
        <taxon>Bacillota</taxon>
        <taxon>Clostridia</taxon>
        <taxon>Eubacteriales</taxon>
        <taxon>Oscillospiraceae</taxon>
        <taxon>Acetivibrio</taxon>
    </lineage>
</organism>
<evidence type="ECO:0000259" key="2">
    <source>
        <dbReference type="SMART" id="SM00481"/>
    </source>
</evidence>
<dbReference type="InterPro" id="IPR050243">
    <property type="entry name" value="PHP_phosphatase"/>
</dbReference>
<dbReference type="AlphaFoldDB" id="W4VBU2"/>
<sequence>MSKEVIMDIHNHTNWSDGDSSIEELVVNALKNDIGILGISDHYNSKNTRSITSFEDYILEIEILKNKYLSKINILSGVEIPVSSILCQEYSLKLINNLDFVLVENIENLPLHFNLESLEGHLKNITCKKGLAHTNLYTIAAKYKDIGGINYFIQFMKKTICFLKSTLIQVIVFLMILFFTMKIIG</sequence>
<dbReference type="InterPro" id="IPR003141">
    <property type="entry name" value="Pol/His_phosphatase_N"/>
</dbReference>
<dbReference type="InterPro" id="IPR016195">
    <property type="entry name" value="Pol/histidinol_Pase-like"/>
</dbReference>
<comment type="caution">
    <text evidence="3">The sequence shown here is derived from an EMBL/GenBank/DDBJ whole genome shotgun (WGS) entry which is preliminary data.</text>
</comment>
<dbReference type="EMBL" id="BAVR01000102">
    <property type="protein sequence ID" value="GAE90870.1"/>
    <property type="molecule type" value="Genomic_DNA"/>
</dbReference>
<dbReference type="SMART" id="SM00481">
    <property type="entry name" value="POLIIIAc"/>
    <property type="match status" value="1"/>
</dbReference>
<dbReference type="SUPFAM" id="SSF89550">
    <property type="entry name" value="PHP domain-like"/>
    <property type="match status" value="1"/>
</dbReference>
<dbReference type="OrthoDB" id="9808747at2"/>
<dbReference type="RefSeq" id="WP_054847164.1">
    <property type="nucleotide sequence ID" value="NZ_BAVR01000102.1"/>
</dbReference>
<name>W4VBU2_9FIRM</name>
<feature type="transmembrane region" description="Helical" evidence="1">
    <location>
        <begin position="166"/>
        <end position="184"/>
    </location>
</feature>
<dbReference type="GO" id="GO:0005829">
    <property type="term" value="C:cytosol"/>
    <property type="evidence" value="ECO:0007669"/>
    <property type="project" value="TreeGrafter"/>
</dbReference>
<protein>
    <recommendedName>
        <fullName evidence="2">Polymerase/histidinol phosphatase N-terminal domain-containing protein</fullName>
    </recommendedName>
</protein>